<name>A0A8S9GII6_BRACR</name>
<comment type="caution">
    <text evidence="2">The sequence shown here is derived from an EMBL/GenBank/DDBJ whole genome shotgun (WGS) entry which is preliminary data.</text>
</comment>
<sequence length="185" mass="20367">MLAAPPPMDFSVDMSCDIKVNNSCELCHRKVNEVMQSLTAFYSVTYLGENNTIKLKARANPNLIMGISHKYGDHGKITNFHMNGQPVTPQPGGGGYYGPSGYNLPSNAPGYYPYPSPYAPTPQFLPGNYGYPLPNPPPPQKESTPPQGIYKQHTAPPSYVMQPPPPMPLSSYSYIEPPYWPMSGR</sequence>
<reference evidence="2" key="1">
    <citation type="submission" date="2019-12" db="EMBL/GenBank/DDBJ databases">
        <title>Genome sequencing and annotation of Brassica cretica.</title>
        <authorList>
            <person name="Studholme D.J."/>
            <person name="Sarris P.F."/>
        </authorList>
    </citation>
    <scope>NUCLEOTIDE SEQUENCE</scope>
    <source>
        <strain evidence="2">PFS-102/07</strain>
        <tissue evidence="2">Leaf</tissue>
    </source>
</reference>
<gene>
    <name evidence="2" type="ORF">F2Q70_00023519</name>
</gene>
<dbReference type="AlphaFoldDB" id="A0A8S9GII6"/>
<protein>
    <recommendedName>
        <fullName evidence="3">HMA domain-containing protein</fullName>
    </recommendedName>
</protein>
<organism evidence="2">
    <name type="scientific">Brassica cretica</name>
    <name type="common">Mustard</name>
    <dbReference type="NCBI Taxonomy" id="69181"/>
    <lineage>
        <taxon>Eukaryota</taxon>
        <taxon>Viridiplantae</taxon>
        <taxon>Streptophyta</taxon>
        <taxon>Embryophyta</taxon>
        <taxon>Tracheophyta</taxon>
        <taxon>Spermatophyta</taxon>
        <taxon>Magnoliopsida</taxon>
        <taxon>eudicotyledons</taxon>
        <taxon>Gunneridae</taxon>
        <taxon>Pentapetalae</taxon>
        <taxon>rosids</taxon>
        <taxon>malvids</taxon>
        <taxon>Brassicales</taxon>
        <taxon>Brassicaceae</taxon>
        <taxon>Brassiceae</taxon>
        <taxon>Brassica</taxon>
    </lineage>
</organism>
<evidence type="ECO:0008006" key="3">
    <source>
        <dbReference type="Google" id="ProtNLM"/>
    </source>
</evidence>
<evidence type="ECO:0000313" key="2">
    <source>
        <dbReference type="EMBL" id="KAF2545319.1"/>
    </source>
</evidence>
<proteinExistence type="predicted"/>
<dbReference type="EMBL" id="QGKY02001925">
    <property type="protein sequence ID" value="KAF2545319.1"/>
    <property type="molecule type" value="Genomic_DNA"/>
</dbReference>
<feature type="region of interest" description="Disordered" evidence="1">
    <location>
        <begin position="127"/>
        <end position="162"/>
    </location>
</feature>
<evidence type="ECO:0000256" key="1">
    <source>
        <dbReference type="SAM" id="MobiDB-lite"/>
    </source>
</evidence>
<accession>A0A8S9GII6</accession>